<evidence type="ECO:0000313" key="2">
    <source>
        <dbReference type="EMBL" id="ETW85528.1"/>
    </source>
</evidence>
<feature type="transmembrane region" description="Helical" evidence="1">
    <location>
        <begin position="47"/>
        <end position="66"/>
    </location>
</feature>
<organism evidence="2 3">
    <name type="scientific">Heterobasidion irregulare (strain TC 32-1)</name>
    <dbReference type="NCBI Taxonomy" id="747525"/>
    <lineage>
        <taxon>Eukaryota</taxon>
        <taxon>Fungi</taxon>
        <taxon>Dikarya</taxon>
        <taxon>Basidiomycota</taxon>
        <taxon>Agaricomycotina</taxon>
        <taxon>Agaricomycetes</taxon>
        <taxon>Russulales</taxon>
        <taxon>Bondarzewiaceae</taxon>
        <taxon>Heterobasidion</taxon>
        <taxon>Heterobasidion annosum species complex</taxon>
    </lineage>
</organism>
<evidence type="ECO:0000256" key="1">
    <source>
        <dbReference type="SAM" id="Phobius"/>
    </source>
</evidence>
<reference evidence="2 3" key="1">
    <citation type="journal article" date="2012" name="New Phytol.">
        <title>Insight into trade-off between wood decay and parasitism from the genome of a fungal forest pathogen.</title>
        <authorList>
            <person name="Olson A."/>
            <person name="Aerts A."/>
            <person name="Asiegbu F."/>
            <person name="Belbahri L."/>
            <person name="Bouzid O."/>
            <person name="Broberg A."/>
            <person name="Canback B."/>
            <person name="Coutinho P.M."/>
            <person name="Cullen D."/>
            <person name="Dalman K."/>
            <person name="Deflorio G."/>
            <person name="van Diepen L.T."/>
            <person name="Dunand C."/>
            <person name="Duplessis S."/>
            <person name="Durling M."/>
            <person name="Gonthier P."/>
            <person name="Grimwood J."/>
            <person name="Fossdal C.G."/>
            <person name="Hansson D."/>
            <person name="Henrissat B."/>
            <person name="Hietala A."/>
            <person name="Himmelstrand K."/>
            <person name="Hoffmeister D."/>
            <person name="Hogberg N."/>
            <person name="James T.Y."/>
            <person name="Karlsson M."/>
            <person name="Kohler A."/>
            <person name="Kues U."/>
            <person name="Lee Y.H."/>
            <person name="Lin Y.C."/>
            <person name="Lind M."/>
            <person name="Lindquist E."/>
            <person name="Lombard V."/>
            <person name="Lucas S."/>
            <person name="Lunden K."/>
            <person name="Morin E."/>
            <person name="Murat C."/>
            <person name="Park J."/>
            <person name="Raffaello T."/>
            <person name="Rouze P."/>
            <person name="Salamov A."/>
            <person name="Schmutz J."/>
            <person name="Solheim H."/>
            <person name="Stahlberg J."/>
            <person name="Velez H."/>
            <person name="de Vries R.P."/>
            <person name="Wiebenga A."/>
            <person name="Woodward S."/>
            <person name="Yakovlev I."/>
            <person name="Garbelotto M."/>
            <person name="Martin F."/>
            <person name="Grigoriev I.V."/>
            <person name="Stenlid J."/>
        </authorList>
    </citation>
    <scope>NUCLEOTIDE SEQUENCE [LARGE SCALE GENOMIC DNA]</scope>
    <source>
        <strain evidence="2 3">TC 32-1</strain>
    </source>
</reference>
<protein>
    <submittedName>
        <fullName evidence="2">Uncharacterized protein</fullName>
    </submittedName>
</protein>
<dbReference type="RefSeq" id="XP_009542380.1">
    <property type="nucleotide sequence ID" value="XM_009544085.1"/>
</dbReference>
<dbReference type="Proteomes" id="UP000030671">
    <property type="component" value="Unassembled WGS sequence"/>
</dbReference>
<feature type="transmembrane region" description="Helical" evidence="1">
    <location>
        <begin position="15"/>
        <end position="40"/>
    </location>
</feature>
<sequence>MAMNGLPSIDNMSGAWIIGMIALSLSISFLAAVLSPLALIPISFIHLARFGSLCTLSLFLSPHLTIAT</sequence>
<dbReference type="InParanoid" id="W4KI41"/>
<name>W4KI41_HETIT</name>
<evidence type="ECO:0000313" key="3">
    <source>
        <dbReference type="Proteomes" id="UP000030671"/>
    </source>
</evidence>
<proteinExistence type="predicted"/>
<dbReference type="EMBL" id="KI925455">
    <property type="protein sequence ID" value="ETW85528.1"/>
    <property type="molecule type" value="Genomic_DNA"/>
</dbReference>
<dbReference type="GeneID" id="20669640"/>
<gene>
    <name evidence="2" type="ORF">HETIRDRAFT_309063</name>
</gene>
<keyword evidence="3" id="KW-1185">Reference proteome</keyword>
<dbReference type="HOGENOM" id="CLU_2794244_0_0_1"/>
<keyword evidence="1" id="KW-0812">Transmembrane</keyword>
<dbReference type="KEGG" id="hir:HETIRDRAFT_309063"/>
<keyword evidence="1" id="KW-0472">Membrane</keyword>
<dbReference type="AlphaFoldDB" id="W4KI41"/>
<keyword evidence="1" id="KW-1133">Transmembrane helix</keyword>
<accession>W4KI41</accession>